<comment type="caution">
    <text evidence="1">The sequence shown here is derived from an EMBL/GenBank/DDBJ whole genome shotgun (WGS) entry which is preliminary data.</text>
</comment>
<evidence type="ECO:0000313" key="2">
    <source>
        <dbReference type="Proteomes" id="UP001302222"/>
    </source>
</evidence>
<dbReference type="Proteomes" id="UP001302222">
    <property type="component" value="Unassembled WGS sequence"/>
</dbReference>
<accession>A0ABU5SD39</accession>
<keyword evidence="2" id="KW-1185">Reference proteome</keyword>
<proteinExistence type="predicted"/>
<name>A0ABU5SD39_9BACT</name>
<protein>
    <submittedName>
        <fullName evidence="1">Uncharacterized protein</fullName>
    </submittedName>
</protein>
<reference evidence="1 2" key="1">
    <citation type="submission" date="2023-12" db="EMBL/GenBank/DDBJ databases">
        <title>Novel species of the genus Arcicella isolated from rivers.</title>
        <authorList>
            <person name="Lu H."/>
        </authorList>
    </citation>
    <scope>NUCLEOTIDE SEQUENCE [LARGE SCALE GENOMIC DNA]</scope>
    <source>
        <strain evidence="1 2">DC25W</strain>
    </source>
</reference>
<dbReference type="EMBL" id="JAYGIM010000001">
    <property type="protein sequence ID" value="MEA5425186.1"/>
    <property type="molecule type" value="Genomic_DNA"/>
</dbReference>
<sequence>MNVTFEVNSQAELEKLFLLFKSLQFENVKVVSSELKGNTLITKGNKSLNPKDLFGIWKSNPRSLEEIRSEGWKRNWE</sequence>
<gene>
    <name evidence="1" type="ORF">VB798_01290</name>
</gene>
<evidence type="ECO:0000313" key="1">
    <source>
        <dbReference type="EMBL" id="MEA5425186.1"/>
    </source>
</evidence>
<dbReference type="RefSeq" id="WP_323255144.1">
    <property type="nucleotide sequence ID" value="NZ_JAYGIM010000001.1"/>
</dbReference>
<organism evidence="1 2">
    <name type="scientific">Arcicella lustrica</name>
    <dbReference type="NCBI Taxonomy" id="2984196"/>
    <lineage>
        <taxon>Bacteria</taxon>
        <taxon>Pseudomonadati</taxon>
        <taxon>Bacteroidota</taxon>
        <taxon>Cytophagia</taxon>
        <taxon>Cytophagales</taxon>
        <taxon>Flectobacillaceae</taxon>
        <taxon>Arcicella</taxon>
    </lineage>
</organism>